<dbReference type="OrthoDB" id="1556449at2759"/>
<protein>
    <submittedName>
        <fullName evidence="1">Uncharacterized protein</fullName>
    </submittedName>
</protein>
<dbReference type="Proteomes" id="UP000237000">
    <property type="component" value="Unassembled WGS sequence"/>
</dbReference>
<keyword evidence="2" id="KW-1185">Reference proteome</keyword>
<dbReference type="EMBL" id="JXTC01000009">
    <property type="protein sequence ID" value="POO01168.1"/>
    <property type="molecule type" value="Genomic_DNA"/>
</dbReference>
<evidence type="ECO:0000313" key="1">
    <source>
        <dbReference type="EMBL" id="POO01168.1"/>
    </source>
</evidence>
<sequence>MLPHCGKWTRVTGRVQATIITPMRDNPVAVENLEVEKNINWVNPDPKFPPAPVIPDMTPRDLREMKGMMPNVAPQAACAPMEKRIMAKTAMGSELARPSQMQKAPPMVWRIHRVHSLPLMPKWRAATSEAYPPKGRATMLAIPNEAAMMPAVWSLRLNLLSNVTYIDD</sequence>
<dbReference type="AlphaFoldDB" id="A0A2P5FTN6"/>
<proteinExistence type="predicted"/>
<organism evidence="1 2">
    <name type="scientific">Trema orientale</name>
    <name type="common">Charcoal tree</name>
    <name type="synonym">Celtis orientalis</name>
    <dbReference type="NCBI Taxonomy" id="63057"/>
    <lineage>
        <taxon>Eukaryota</taxon>
        <taxon>Viridiplantae</taxon>
        <taxon>Streptophyta</taxon>
        <taxon>Embryophyta</taxon>
        <taxon>Tracheophyta</taxon>
        <taxon>Spermatophyta</taxon>
        <taxon>Magnoliopsida</taxon>
        <taxon>eudicotyledons</taxon>
        <taxon>Gunneridae</taxon>
        <taxon>Pentapetalae</taxon>
        <taxon>rosids</taxon>
        <taxon>fabids</taxon>
        <taxon>Rosales</taxon>
        <taxon>Cannabaceae</taxon>
        <taxon>Trema</taxon>
    </lineage>
</organism>
<reference evidence="2" key="1">
    <citation type="submission" date="2016-06" db="EMBL/GenBank/DDBJ databases">
        <title>Parallel loss of symbiosis genes in relatives of nitrogen-fixing non-legume Parasponia.</title>
        <authorList>
            <person name="Van Velzen R."/>
            <person name="Holmer R."/>
            <person name="Bu F."/>
            <person name="Rutten L."/>
            <person name="Van Zeijl A."/>
            <person name="Liu W."/>
            <person name="Santuari L."/>
            <person name="Cao Q."/>
            <person name="Sharma T."/>
            <person name="Shen D."/>
            <person name="Roswanjaya Y."/>
            <person name="Wardhani T."/>
            <person name="Kalhor M.S."/>
            <person name="Jansen J."/>
            <person name="Van den Hoogen J."/>
            <person name="Gungor B."/>
            <person name="Hartog M."/>
            <person name="Hontelez J."/>
            <person name="Verver J."/>
            <person name="Yang W.-C."/>
            <person name="Schijlen E."/>
            <person name="Repin R."/>
            <person name="Schilthuizen M."/>
            <person name="Schranz E."/>
            <person name="Heidstra R."/>
            <person name="Miyata K."/>
            <person name="Fedorova E."/>
            <person name="Kohlen W."/>
            <person name="Bisseling T."/>
            <person name="Smit S."/>
            <person name="Geurts R."/>
        </authorList>
    </citation>
    <scope>NUCLEOTIDE SEQUENCE [LARGE SCALE GENOMIC DNA]</scope>
    <source>
        <strain evidence="2">cv. RG33-2</strain>
    </source>
</reference>
<comment type="caution">
    <text evidence="1">The sequence shown here is derived from an EMBL/GenBank/DDBJ whole genome shotgun (WGS) entry which is preliminary data.</text>
</comment>
<accession>A0A2P5FTN6</accession>
<name>A0A2P5FTN6_TREOI</name>
<evidence type="ECO:0000313" key="2">
    <source>
        <dbReference type="Proteomes" id="UP000237000"/>
    </source>
</evidence>
<gene>
    <name evidence="1" type="ORF">TorRG33x02_029220</name>
</gene>
<dbReference type="InParanoid" id="A0A2P5FTN6"/>